<evidence type="ECO:0000313" key="2">
    <source>
        <dbReference type="Proteomes" id="UP001164539"/>
    </source>
</evidence>
<evidence type="ECO:0000313" key="1">
    <source>
        <dbReference type="EMBL" id="KAJ4717560.1"/>
    </source>
</evidence>
<accession>A0ACC1Y249</accession>
<dbReference type="EMBL" id="CM051399">
    <property type="protein sequence ID" value="KAJ4717560.1"/>
    <property type="molecule type" value="Genomic_DNA"/>
</dbReference>
<sequence length="483" mass="53009">MNGGSGGGRGGRKVSGMPLVDRKERDDEDLMLFRELDKRERDRIASLLQPVSEEFEPNAAAGNYALYKIASRKKGSGYEFYAENERNDYDWLKTPPATPLFPSLEMEAKASELVVQREIPILQPLSRFSGNSAPATMGSTTAPKSPKSKPKPKVLPMRSITPSHQRQNIETKNTKATSTTTTTTAILSNKIGNTKRTEKESQFIDFITSNICKDIRISDTKTKARSRGVSPSVRSIILSDRSTSAARNRPSANSSLSTQTNQFSNDPTTPNLRTTTTTTNRSTSAARNRPTTRNLTLGAQIYGVSDDQTPPNLKTSTTNRSTSAARNRPAAGNSGLSAQINQLSNDPPANLITTTDRSTSATRGRPQNQSTHAIHQTLRRQSRSPSVTRGGKEEVKQQESKEGNARGRFQTGIVGSKMVDKVMNARKYSEEKEAKSNTTGFGRNLMSKSSFDTVLKHTEMKRDTTYSRHQGAARGRSLARSSE</sequence>
<organism evidence="1 2">
    <name type="scientific">Melia azedarach</name>
    <name type="common">Chinaberry tree</name>
    <dbReference type="NCBI Taxonomy" id="155640"/>
    <lineage>
        <taxon>Eukaryota</taxon>
        <taxon>Viridiplantae</taxon>
        <taxon>Streptophyta</taxon>
        <taxon>Embryophyta</taxon>
        <taxon>Tracheophyta</taxon>
        <taxon>Spermatophyta</taxon>
        <taxon>Magnoliopsida</taxon>
        <taxon>eudicotyledons</taxon>
        <taxon>Gunneridae</taxon>
        <taxon>Pentapetalae</taxon>
        <taxon>rosids</taxon>
        <taxon>malvids</taxon>
        <taxon>Sapindales</taxon>
        <taxon>Meliaceae</taxon>
        <taxon>Melia</taxon>
    </lineage>
</organism>
<keyword evidence="2" id="KW-1185">Reference proteome</keyword>
<dbReference type="Proteomes" id="UP001164539">
    <property type="component" value="Chromosome 6"/>
</dbReference>
<protein>
    <submittedName>
        <fullName evidence="1">Mucin-2-like isoform X1</fullName>
    </submittedName>
</protein>
<reference evidence="1 2" key="1">
    <citation type="journal article" date="2023" name="Science">
        <title>Complex scaffold remodeling in plant triterpene biosynthesis.</title>
        <authorList>
            <person name="De La Pena R."/>
            <person name="Hodgson H."/>
            <person name="Liu J.C."/>
            <person name="Stephenson M.J."/>
            <person name="Martin A.C."/>
            <person name="Owen C."/>
            <person name="Harkess A."/>
            <person name="Leebens-Mack J."/>
            <person name="Jimenez L.E."/>
            <person name="Osbourn A."/>
            <person name="Sattely E.S."/>
        </authorList>
    </citation>
    <scope>NUCLEOTIDE SEQUENCE [LARGE SCALE GENOMIC DNA]</scope>
    <source>
        <strain evidence="2">cv. JPN11</strain>
        <tissue evidence="1">Leaf</tissue>
    </source>
</reference>
<proteinExistence type="predicted"/>
<gene>
    <name evidence="1" type="ORF">OWV82_012418</name>
</gene>
<comment type="caution">
    <text evidence="1">The sequence shown here is derived from an EMBL/GenBank/DDBJ whole genome shotgun (WGS) entry which is preliminary data.</text>
</comment>
<name>A0ACC1Y249_MELAZ</name>